<dbReference type="Proteomes" id="UP000094776">
    <property type="component" value="Chromosome 2"/>
</dbReference>
<dbReference type="Pfam" id="PF01243">
    <property type="entry name" value="PNPOx_N"/>
    <property type="match status" value="1"/>
</dbReference>
<dbReference type="Gene3D" id="2.30.110.10">
    <property type="entry name" value="Electron Transport, Fmn-binding Protein, Chain A"/>
    <property type="match status" value="1"/>
</dbReference>
<reference evidence="2 3" key="1">
    <citation type="submission" date="2015-12" db="EMBL/GenBank/DDBJ databases">
        <title>Diversity of Burkholderia near neighbor genomes.</title>
        <authorList>
            <person name="Sahl J."/>
            <person name="Wagner D."/>
            <person name="Keim P."/>
        </authorList>
    </citation>
    <scope>NUCLEOTIDE SEQUENCE [LARGE SCALE GENOMIC DNA]</scope>
    <source>
        <strain evidence="2 3">MSMB1184WGS</strain>
    </source>
</reference>
<evidence type="ECO:0000313" key="3">
    <source>
        <dbReference type="Proteomes" id="UP000094776"/>
    </source>
</evidence>
<dbReference type="PANTHER" id="PTHR42815:SF2">
    <property type="entry name" value="FAD-BINDING, PUTATIVE (AFU_ORTHOLOGUE AFUA_6G07600)-RELATED"/>
    <property type="match status" value="1"/>
</dbReference>
<organism evidence="2 3">
    <name type="scientific">Burkholderia cepacia</name>
    <name type="common">Pseudomonas cepacia</name>
    <dbReference type="NCBI Taxonomy" id="292"/>
    <lineage>
        <taxon>Bacteria</taxon>
        <taxon>Pseudomonadati</taxon>
        <taxon>Pseudomonadota</taxon>
        <taxon>Betaproteobacteria</taxon>
        <taxon>Burkholderiales</taxon>
        <taxon>Burkholderiaceae</taxon>
        <taxon>Burkholderia</taxon>
        <taxon>Burkholderia cepacia complex</taxon>
    </lineage>
</organism>
<dbReference type="EMBL" id="CP013444">
    <property type="protein sequence ID" value="AOK18864.1"/>
    <property type="molecule type" value="Genomic_DNA"/>
</dbReference>
<evidence type="ECO:0000313" key="2">
    <source>
        <dbReference type="EMBL" id="AOK18864.1"/>
    </source>
</evidence>
<gene>
    <name evidence="2" type="ORF">WT26_23010</name>
</gene>
<dbReference type="InterPro" id="IPR012349">
    <property type="entry name" value="Split_barrel_FMN-bd"/>
</dbReference>
<feature type="domain" description="Pyridoxamine 5'-phosphate oxidase N-terminal" evidence="1">
    <location>
        <begin position="181"/>
        <end position="295"/>
    </location>
</feature>
<sequence>MTAPTVAPPGWELDVSPFHAGELAVQQRAGVADAASAVGLRGIRRFMPDQHRTFFAQLPFFVLGGIDANGQPWATLRAGAPGFVTSPDPRTLRIAGDTLPGDPLDGAWQPGAPLGGLGIEFDTRRRNRVNGVVRAVDGDALTIAVEQSFGNCAKYIQSRTPVFDPRGDAAPPRLERSARLSDADRALLARADTFFVASANTAADAGAARGADVSHRGGMPGFVRVDDAHTLTTPDFSGNRFFNTLGNLQQDPRAGLLFVDFDNGDLLYVAARAEIVWDGPLVASFDGAQRVVRYRVQEVRRGVAVLPFRWSAVERAPQFRVRLA</sequence>
<accession>A0A1B4PYA5</accession>
<dbReference type="AlphaFoldDB" id="A0A1B4PYA5"/>
<dbReference type="InterPro" id="IPR011576">
    <property type="entry name" value="Pyridox_Oxase_N"/>
</dbReference>
<dbReference type="SUPFAM" id="SSF50475">
    <property type="entry name" value="FMN-binding split barrel"/>
    <property type="match status" value="1"/>
</dbReference>
<protein>
    <submittedName>
        <fullName evidence="2">Pyridoxamine 5'-phosphate oxidase</fullName>
    </submittedName>
</protein>
<proteinExistence type="predicted"/>
<dbReference type="PANTHER" id="PTHR42815">
    <property type="entry name" value="FAD-BINDING, PUTATIVE (AFU_ORTHOLOGUE AFUA_6G07600)-RELATED"/>
    <property type="match status" value="1"/>
</dbReference>
<name>A0A1B4PYA5_BURCE</name>
<evidence type="ECO:0000259" key="1">
    <source>
        <dbReference type="Pfam" id="PF01243"/>
    </source>
</evidence>